<evidence type="ECO:0000256" key="1">
    <source>
        <dbReference type="SAM" id="Phobius"/>
    </source>
</evidence>
<keyword evidence="1" id="KW-1133">Transmembrane helix</keyword>
<dbReference type="InParanoid" id="A0A2G5C940"/>
<keyword evidence="1" id="KW-0812">Transmembrane</keyword>
<dbReference type="Proteomes" id="UP000230069">
    <property type="component" value="Unassembled WGS sequence"/>
</dbReference>
<proteinExistence type="predicted"/>
<keyword evidence="1" id="KW-0472">Membrane</keyword>
<evidence type="ECO:0000313" key="3">
    <source>
        <dbReference type="Proteomes" id="UP000230069"/>
    </source>
</evidence>
<evidence type="ECO:0000313" key="2">
    <source>
        <dbReference type="EMBL" id="PIA27805.1"/>
    </source>
</evidence>
<dbReference type="EMBL" id="KZ305092">
    <property type="protein sequence ID" value="PIA27805.1"/>
    <property type="molecule type" value="Genomic_DNA"/>
</dbReference>
<organism evidence="2 3">
    <name type="scientific">Aquilegia coerulea</name>
    <name type="common">Rocky mountain columbine</name>
    <dbReference type="NCBI Taxonomy" id="218851"/>
    <lineage>
        <taxon>Eukaryota</taxon>
        <taxon>Viridiplantae</taxon>
        <taxon>Streptophyta</taxon>
        <taxon>Embryophyta</taxon>
        <taxon>Tracheophyta</taxon>
        <taxon>Spermatophyta</taxon>
        <taxon>Magnoliopsida</taxon>
        <taxon>Ranunculales</taxon>
        <taxon>Ranunculaceae</taxon>
        <taxon>Thalictroideae</taxon>
        <taxon>Aquilegia</taxon>
    </lineage>
</organism>
<name>A0A2G5C940_AQUCA</name>
<feature type="transmembrane region" description="Helical" evidence="1">
    <location>
        <begin position="60"/>
        <end position="81"/>
    </location>
</feature>
<keyword evidence="3" id="KW-1185">Reference proteome</keyword>
<reference evidence="2 3" key="1">
    <citation type="submission" date="2017-09" db="EMBL/GenBank/DDBJ databases">
        <title>WGS assembly of Aquilegia coerulea Goldsmith.</title>
        <authorList>
            <person name="Hodges S."/>
            <person name="Kramer E."/>
            <person name="Nordborg M."/>
            <person name="Tomkins J."/>
            <person name="Borevitz J."/>
            <person name="Derieg N."/>
            <person name="Yan J."/>
            <person name="Mihaltcheva S."/>
            <person name="Hayes R.D."/>
            <person name="Rokhsar D."/>
        </authorList>
    </citation>
    <scope>NUCLEOTIDE SEQUENCE [LARGE SCALE GENOMIC DNA]</scope>
    <source>
        <strain evidence="3">cv. Goldsmith</strain>
    </source>
</reference>
<protein>
    <submittedName>
        <fullName evidence="2">Uncharacterized protein</fullName>
    </submittedName>
</protein>
<accession>A0A2G5C940</accession>
<dbReference type="AlphaFoldDB" id="A0A2G5C940"/>
<sequence>MVGVMFCRANFEVISQPYLAYFFGYTLKLPPYPEVREEREGWVGSVDDATASPSLQLSFWFFQFFLCPLVSNYFYITYIWMPFLQDF</sequence>
<gene>
    <name evidence="2" type="ORF">AQUCO_07500020v1</name>
</gene>